<evidence type="ECO:0000256" key="2">
    <source>
        <dbReference type="SAM" id="Phobius"/>
    </source>
</evidence>
<keyword evidence="2" id="KW-0812">Transmembrane</keyword>
<feature type="compositionally biased region" description="Low complexity" evidence="1">
    <location>
        <begin position="341"/>
        <end position="355"/>
    </location>
</feature>
<evidence type="ECO:0000256" key="1">
    <source>
        <dbReference type="SAM" id="MobiDB-lite"/>
    </source>
</evidence>
<organism evidence="3 4">
    <name type="scientific">Anaeramoeba flamelloides</name>
    <dbReference type="NCBI Taxonomy" id="1746091"/>
    <lineage>
        <taxon>Eukaryota</taxon>
        <taxon>Metamonada</taxon>
        <taxon>Anaeramoebidae</taxon>
        <taxon>Anaeramoeba</taxon>
    </lineage>
</organism>
<sequence>MYFIQVPKRKKIESKNFKKVLEIILFIGLLAIFFFWFVYALLTRPERVIIVSQEYIVEMGEQLSDYDCKCKTKDITYETFMEAEKGETCVNRYPVDWHSGSNVTEYSMCQAIRESISHQLDHRVLISDYVISKSSLEARRLPYVRSVAMNSYLTWMGVAIEIGFYIKQGIDEGLINGNISKLENPTLQTETKYDMYNTWQDISRQFEKTMTVNHTKYIESCDPYECKSTEKVPITSTIFSGLGIFGGMFALFTWVGGIIFNYYERRTIEKRYSEFDHDLDRNIENHHSSSNDHSDSGQNSGYNSGKNKKSKNLNTSLSKNHQNDNKIENSNSNSDEIEFENSQNQNQQNNSQSHSSELKINSSENEIKTDKENEHNNSSENISFDESDN</sequence>
<feature type="compositionally biased region" description="Basic and acidic residues" evidence="1">
    <location>
        <begin position="365"/>
        <end position="377"/>
    </location>
</feature>
<protein>
    <submittedName>
        <fullName evidence="3">Myocyte-specific enhancer factor</fullName>
    </submittedName>
</protein>
<reference evidence="3" key="1">
    <citation type="submission" date="2022-08" db="EMBL/GenBank/DDBJ databases">
        <title>Novel sulphate-reducing endosymbionts in the free-living metamonad Anaeramoeba.</title>
        <authorList>
            <person name="Jerlstrom-Hultqvist J."/>
            <person name="Cepicka I."/>
            <person name="Gallot-Lavallee L."/>
            <person name="Salas-Leiva D."/>
            <person name="Curtis B.A."/>
            <person name="Zahonova K."/>
            <person name="Pipaliya S."/>
            <person name="Dacks J."/>
            <person name="Roger A.J."/>
        </authorList>
    </citation>
    <scope>NUCLEOTIDE SEQUENCE</scope>
    <source>
        <strain evidence="3">Busselton2</strain>
    </source>
</reference>
<keyword evidence="2" id="KW-0472">Membrane</keyword>
<feature type="transmembrane region" description="Helical" evidence="2">
    <location>
        <begin position="20"/>
        <end position="42"/>
    </location>
</feature>
<feature type="region of interest" description="Disordered" evidence="1">
    <location>
        <begin position="283"/>
        <end position="389"/>
    </location>
</feature>
<dbReference type="Proteomes" id="UP001146793">
    <property type="component" value="Unassembled WGS sequence"/>
</dbReference>
<dbReference type="AlphaFoldDB" id="A0AAV7ZK97"/>
<feature type="compositionally biased region" description="Basic and acidic residues" evidence="1">
    <location>
        <begin position="283"/>
        <end position="295"/>
    </location>
</feature>
<name>A0AAV7ZK97_9EUKA</name>
<proteinExistence type="predicted"/>
<evidence type="ECO:0000313" key="3">
    <source>
        <dbReference type="EMBL" id="KAJ3440867.1"/>
    </source>
</evidence>
<keyword evidence="2" id="KW-1133">Transmembrane helix</keyword>
<feature type="transmembrane region" description="Helical" evidence="2">
    <location>
        <begin position="238"/>
        <end position="263"/>
    </location>
</feature>
<evidence type="ECO:0000313" key="4">
    <source>
        <dbReference type="Proteomes" id="UP001146793"/>
    </source>
</evidence>
<feature type="compositionally biased region" description="Low complexity" evidence="1">
    <location>
        <begin position="296"/>
        <end position="305"/>
    </location>
</feature>
<gene>
    <name evidence="3" type="ORF">M0812_12864</name>
</gene>
<comment type="caution">
    <text evidence="3">The sequence shown here is derived from an EMBL/GenBank/DDBJ whole genome shotgun (WGS) entry which is preliminary data.</text>
</comment>
<dbReference type="EMBL" id="JANTQA010000029">
    <property type="protein sequence ID" value="KAJ3440867.1"/>
    <property type="molecule type" value="Genomic_DNA"/>
</dbReference>
<accession>A0AAV7ZK97</accession>